<organism evidence="2 3">
    <name type="scientific">Stephania cephalantha</name>
    <dbReference type="NCBI Taxonomy" id="152367"/>
    <lineage>
        <taxon>Eukaryota</taxon>
        <taxon>Viridiplantae</taxon>
        <taxon>Streptophyta</taxon>
        <taxon>Embryophyta</taxon>
        <taxon>Tracheophyta</taxon>
        <taxon>Spermatophyta</taxon>
        <taxon>Magnoliopsida</taxon>
        <taxon>Ranunculales</taxon>
        <taxon>Menispermaceae</taxon>
        <taxon>Menispermoideae</taxon>
        <taxon>Cissampelideae</taxon>
        <taxon>Stephania</taxon>
    </lineage>
</organism>
<feature type="region of interest" description="Disordered" evidence="1">
    <location>
        <begin position="1"/>
        <end position="44"/>
    </location>
</feature>
<dbReference type="EMBL" id="JBBNAG010000003">
    <property type="protein sequence ID" value="KAK9149714.1"/>
    <property type="molecule type" value="Genomic_DNA"/>
</dbReference>
<protein>
    <submittedName>
        <fullName evidence="2">Uncharacterized protein</fullName>
    </submittedName>
</protein>
<evidence type="ECO:0000256" key="1">
    <source>
        <dbReference type="SAM" id="MobiDB-lite"/>
    </source>
</evidence>
<evidence type="ECO:0000313" key="3">
    <source>
        <dbReference type="Proteomes" id="UP001419268"/>
    </source>
</evidence>
<accession>A0AAP0KDU2</accession>
<dbReference type="Proteomes" id="UP001419268">
    <property type="component" value="Unassembled WGS sequence"/>
</dbReference>
<gene>
    <name evidence="2" type="ORF">Scep_008471</name>
</gene>
<feature type="compositionally biased region" description="Basic residues" evidence="1">
    <location>
        <begin position="1"/>
        <end position="13"/>
    </location>
</feature>
<evidence type="ECO:0000313" key="2">
    <source>
        <dbReference type="EMBL" id="KAK9149714.1"/>
    </source>
</evidence>
<reference evidence="2 3" key="1">
    <citation type="submission" date="2024-01" db="EMBL/GenBank/DDBJ databases">
        <title>Genome assemblies of Stephania.</title>
        <authorList>
            <person name="Yang L."/>
        </authorList>
    </citation>
    <scope>NUCLEOTIDE SEQUENCE [LARGE SCALE GENOMIC DNA]</scope>
    <source>
        <strain evidence="2">JXDWG</strain>
        <tissue evidence="2">Leaf</tissue>
    </source>
</reference>
<sequence>MSLRASRHRRKWKGSKEDGFRKKEKKLKGDKKFDKGGKMSSKGEGAKEKWLAVRLTLLLERSLKQAYALPLQIQREILFAAIQTESRHGNKKESNIPMARREDFVRGSKRFTNLSKLTHEERLSRQVQGFDQCEN</sequence>
<name>A0AAP0KDU2_9MAGN</name>
<keyword evidence="3" id="KW-1185">Reference proteome</keyword>
<proteinExistence type="predicted"/>
<comment type="caution">
    <text evidence="2">The sequence shown here is derived from an EMBL/GenBank/DDBJ whole genome shotgun (WGS) entry which is preliminary data.</text>
</comment>
<dbReference type="AlphaFoldDB" id="A0AAP0KDU2"/>